<dbReference type="Proteomes" id="UP000217265">
    <property type="component" value="Chromosome"/>
</dbReference>
<keyword evidence="6 12" id="KW-0732">Signal</keyword>
<evidence type="ECO:0000313" key="15">
    <source>
        <dbReference type="Proteomes" id="UP000217265"/>
    </source>
</evidence>
<protein>
    <submittedName>
        <fullName evidence="14">TonB-dependent receptor</fullName>
    </submittedName>
</protein>
<dbReference type="Gene3D" id="2.40.170.20">
    <property type="entry name" value="TonB-dependent receptor, beta-barrel domain"/>
    <property type="match status" value="1"/>
</dbReference>
<keyword evidence="4" id="KW-0410">Iron transport</keyword>
<dbReference type="GO" id="GO:0015344">
    <property type="term" value="F:siderophore uptake transmembrane transporter activity"/>
    <property type="evidence" value="ECO:0007669"/>
    <property type="project" value="TreeGrafter"/>
</dbReference>
<dbReference type="KEGG" id="vbh:CMV30_02390"/>
<keyword evidence="15" id="KW-1185">Reference proteome</keyword>
<evidence type="ECO:0000256" key="8">
    <source>
        <dbReference type="ARBA" id="ARBA00023065"/>
    </source>
</evidence>
<dbReference type="InterPro" id="IPR036942">
    <property type="entry name" value="Beta-barrel_TonB_sf"/>
</dbReference>
<evidence type="ECO:0000256" key="6">
    <source>
        <dbReference type="ARBA" id="ARBA00022729"/>
    </source>
</evidence>
<evidence type="ECO:0000256" key="2">
    <source>
        <dbReference type="ARBA" id="ARBA00022448"/>
    </source>
</evidence>
<feature type="chain" id="PRO_5013330236" evidence="12">
    <location>
        <begin position="31"/>
        <end position="821"/>
    </location>
</feature>
<dbReference type="RefSeq" id="WP_096054537.1">
    <property type="nucleotide sequence ID" value="NZ_CP023344.1"/>
</dbReference>
<evidence type="ECO:0000256" key="1">
    <source>
        <dbReference type="ARBA" id="ARBA00004571"/>
    </source>
</evidence>
<dbReference type="SUPFAM" id="SSF56935">
    <property type="entry name" value="Porins"/>
    <property type="match status" value="1"/>
</dbReference>
<keyword evidence="8" id="KW-0406">Ion transport</keyword>
<evidence type="ECO:0000256" key="12">
    <source>
        <dbReference type="SAM" id="SignalP"/>
    </source>
</evidence>
<dbReference type="InterPro" id="IPR037066">
    <property type="entry name" value="Plug_dom_sf"/>
</dbReference>
<feature type="signal peptide" evidence="12">
    <location>
        <begin position="1"/>
        <end position="30"/>
    </location>
</feature>
<gene>
    <name evidence="14" type="ORF">CMV30_02390</name>
</gene>
<dbReference type="PANTHER" id="PTHR32552:SF68">
    <property type="entry name" value="FERRICHROME OUTER MEMBRANE TRANSPORTER_PHAGE RECEPTOR"/>
    <property type="match status" value="1"/>
</dbReference>
<keyword evidence="3 11" id="KW-1134">Transmembrane beta strand</keyword>
<keyword evidence="2 11" id="KW-0813">Transport</keyword>
<evidence type="ECO:0000256" key="7">
    <source>
        <dbReference type="ARBA" id="ARBA00023004"/>
    </source>
</evidence>
<dbReference type="Gene3D" id="2.170.130.10">
    <property type="entry name" value="TonB-dependent receptor, plug domain"/>
    <property type="match status" value="1"/>
</dbReference>
<keyword evidence="10 11" id="KW-0998">Cell outer membrane</keyword>
<keyword evidence="5 11" id="KW-0812">Transmembrane</keyword>
<dbReference type="PROSITE" id="PS52016">
    <property type="entry name" value="TONB_DEPENDENT_REC_3"/>
    <property type="match status" value="1"/>
</dbReference>
<evidence type="ECO:0000259" key="13">
    <source>
        <dbReference type="Pfam" id="PF07715"/>
    </source>
</evidence>
<evidence type="ECO:0000256" key="9">
    <source>
        <dbReference type="ARBA" id="ARBA00023136"/>
    </source>
</evidence>
<evidence type="ECO:0000256" key="4">
    <source>
        <dbReference type="ARBA" id="ARBA00022496"/>
    </source>
</evidence>
<name>A0A290QG88_9BACT</name>
<keyword evidence="7" id="KW-0408">Iron</keyword>
<accession>A0A290QG88</accession>
<organism evidence="14 15">
    <name type="scientific">Nibricoccus aquaticus</name>
    <dbReference type="NCBI Taxonomy" id="2576891"/>
    <lineage>
        <taxon>Bacteria</taxon>
        <taxon>Pseudomonadati</taxon>
        <taxon>Verrucomicrobiota</taxon>
        <taxon>Opitutia</taxon>
        <taxon>Opitutales</taxon>
        <taxon>Opitutaceae</taxon>
        <taxon>Nibricoccus</taxon>
    </lineage>
</organism>
<evidence type="ECO:0000256" key="5">
    <source>
        <dbReference type="ARBA" id="ARBA00022692"/>
    </source>
</evidence>
<dbReference type="InterPro" id="IPR012910">
    <property type="entry name" value="Plug_dom"/>
</dbReference>
<keyword evidence="14" id="KW-0675">Receptor</keyword>
<feature type="domain" description="TonB-dependent receptor plug" evidence="13">
    <location>
        <begin position="68"/>
        <end position="165"/>
    </location>
</feature>
<dbReference type="GO" id="GO:0009279">
    <property type="term" value="C:cell outer membrane"/>
    <property type="evidence" value="ECO:0007669"/>
    <property type="project" value="UniProtKB-SubCell"/>
</dbReference>
<keyword evidence="9 11" id="KW-0472">Membrane</keyword>
<dbReference type="Pfam" id="PF07715">
    <property type="entry name" value="Plug"/>
    <property type="match status" value="1"/>
</dbReference>
<dbReference type="OrthoDB" id="127311at2"/>
<sequence length="821" mass="90365">MTYRKLATALTAASLAAAASPLAAQSPASADETVTLEKIEVTDVPIEQQILPTSRPFNSVYGTERGILDTPRNVTIISREQMNAIGILETRDFSKLTASSYTQTNFGLPSNPAIRGQTADVLVNGMRRGLTINGNGLPLNFNSVESVNIVKGAANVIYGASSYAGGYADFITKKPYFDKFSGSVSATVGSWDVYRWTADLGGPISPALAYRLSYSGEDSTGYYYDGKKKTQAVYGALEWRPSERYKIEVNSEFFVADVTENWGINRVTQQLIDDGLYIPDAGSDAAYAAAIQNIGGGFNPVRPYGTPVKLDRRRRLLAPGDDSYGINYTAQVIQTVTMSPDAKIVNNTFFNYVDRDTFSSYYYNSVHKDNWGLENRLQFDGKFDLGSVKNAFSVGVTLRHQEVWAVDDFWHEPVNSFDLTRNSDLNRVPATAFQYSAAFPFNNFNPGILIPGYGPRGALPGRYASSGATYGFDPVTGNFYGYDDLSSNDSTADQFSPFYQHDVTFNEKLSLLIGGRVDFLHVKNTDPLPPPGFTAVSDEETVQMPSFNVSPVYKITENITAYYTFGYTTTNAPGLGGGYVFTGTTFGGDGRSFTEAFFDQKNFLHEAGVKASLFGGKLFVGTAVYDQQKRWVTDDSKERYTKARGFEFEVNYQPNKNFYGTASYSYYDAKQRYTGFLADSATYDQRLGGTAIPATPDFPSISVEFQQPGMPEHLFNFLLGYKFDMGLSVTLGTVVTGPMVTSQEGLGTAGGSSVLFTANEIPWQHTVDLSFGYKWQQWEARLAIRNLTDQENWSAPNPGYGNGSINAELPINGELTLTYRF</sequence>
<dbReference type="EMBL" id="CP023344">
    <property type="protein sequence ID" value="ATC62902.1"/>
    <property type="molecule type" value="Genomic_DNA"/>
</dbReference>
<proteinExistence type="inferred from homology"/>
<evidence type="ECO:0000256" key="3">
    <source>
        <dbReference type="ARBA" id="ARBA00022452"/>
    </source>
</evidence>
<evidence type="ECO:0000256" key="10">
    <source>
        <dbReference type="ARBA" id="ARBA00023237"/>
    </source>
</evidence>
<dbReference type="InterPro" id="IPR039426">
    <property type="entry name" value="TonB-dep_rcpt-like"/>
</dbReference>
<reference evidence="14 15" key="1">
    <citation type="submission" date="2017-09" db="EMBL/GenBank/DDBJ databases">
        <title>Complete genome sequence of Verrucomicrobial strain HZ-65, isolated from freshwater.</title>
        <authorList>
            <person name="Choi A."/>
        </authorList>
    </citation>
    <scope>NUCLEOTIDE SEQUENCE [LARGE SCALE GENOMIC DNA]</scope>
    <source>
        <strain evidence="14 15">HZ-65</strain>
    </source>
</reference>
<dbReference type="PANTHER" id="PTHR32552">
    <property type="entry name" value="FERRICHROME IRON RECEPTOR-RELATED"/>
    <property type="match status" value="1"/>
</dbReference>
<evidence type="ECO:0000313" key="14">
    <source>
        <dbReference type="EMBL" id="ATC62902.1"/>
    </source>
</evidence>
<evidence type="ECO:0000256" key="11">
    <source>
        <dbReference type="PROSITE-ProRule" id="PRU01360"/>
    </source>
</evidence>
<dbReference type="AlphaFoldDB" id="A0A290QG88"/>
<comment type="subcellular location">
    <subcellularLocation>
        <location evidence="1 11">Cell outer membrane</location>
        <topology evidence="1 11">Multi-pass membrane protein</topology>
    </subcellularLocation>
</comment>
<comment type="similarity">
    <text evidence="11">Belongs to the TonB-dependent receptor family.</text>
</comment>